<evidence type="ECO:0000259" key="3">
    <source>
        <dbReference type="PROSITE" id="PS50158"/>
    </source>
</evidence>
<sequence length="106" mass="12033">MLTSTTHQQSLDDAGPETRPPMLERGSATNVQCYKCSEKGHYARNCPKPKVQGSKYFMEQMLLAKHDEARVTLIDEQNDFLAADATQMEEIKYKHMLDGQNSTSKH</sequence>
<dbReference type="Gene3D" id="4.10.60.10">
    <property type="entry name" value="Zinc finger, CCHC-type"/>
    <property type="match status" value="1"/>
</dbReference>
<evidence type="ECO:0000313" key="4">
    <source>
        <dbReference type="EMBL" id="GEZ85750.1"/>
    </source>
</evidence>
<keyword evidence="1" id="KW-0862">Zinc</keyword>
<dbReference type="GO" id="GO:0003676">
    <property type="term" value="F:nucleic acid binding"/>
    <property type="evidence" value="ECO:0007669"/>
    <property type="project" value="InterPro"/>
</dbReference>
<feature type="region of interest" description="Disordered" evidence="2">
    <location>
        <begin position="1"/>
        <end position="26"/>
    </location>
</feature>
<keyword evidence="1" id="KW-0863">Zinc-finger</keyword>
<dbReference type="InterPro" id="IPR036875">
    <property type="entry name" value="Znf_CCHC_sf"/>
</dbReference>
<dbReference type="AlphaFoldDB" id="A0A699IU22"/>
<feature type="domain" description="CCHC-type" evidence="3">
    <location>
        <begin position="33"/>
        <end position="48"/>
    </location>
</feature>
<accession>A0A699IU22</accession>
<evidence type="ECO:0000256" key="2">
    <source>
        <dbReference type="SAM" id="MobiDB-lite"/>
    </source>
</evidence>
<dbReference type="Pfam" id="PF00098">
    <property type="entry name" value="zf-CCHC"/>
    <property type="match status" value="1"/>
</dbReference>
<dbReference type="GO" id="GO:0008270">
    <property type="term" value="F:zinc ion binding"/>
    <property type="evidence" value="ECO:0007669"/>
    <property type="project" value="UniProtKB-KW"/>
</dbReference>
<reference evidence="4" key="1">
    <citation type="journal article" date="2019" name="Sci. Rep.">
        <title>Draft genome of Tanacetum cinerariifolium, the natural source of mosquito coil.</title>
        <authorList>
            <person name="Yamashiro T."/>
            <person name="Shiraishi A."/>
            <person name="Satake H."/>
            <person name="Nakayama K."/>
        </authorList>
    </citation>
    <scope>NUCLEOTIDE SEQUENCE</scope>
</reference>
<evidence type="ECO:0000256" key="1">
    <source>
        <dbReference type="PROSITE-ProRule" id="PRU00047"/>
    </source>
</evidence>
<dbReference type="EMBL" id="BKCJ010333172">
    <property type="protein sequence ID" value="GEZ85750.1"/>
    <property type="molecule type" value="Genomic_DNA"/>
</dbReference>
<dbReference type="SUPFAM" id="SSF57756">
    <property type="entry name" value="Retrovirus zinc finger-like domains"/>
    <property type="match status" value="1"/>
</dbReference>
<name>A0A699IU22_TANCI</name>
<proteinExistence type="predicted"/>
<feature type="compositionally biased region" description="Polar residues" evidence="2">
    <location>
        <begin position="1"/>
        <end position="11"/>
    </location>
</feature>
<gene>
    <name evidence="4" type="ORF">Tci_557723</name>
</gene>
<organism evidence="4">
    <name type="scientific">Tanacetum cinerariifolium</name>
    <name type="common">Dalmatian daisy</name>
    <name type="synonym">Chrysanthemum cinerariifolium</name>
    <dbReference type="NCBI Taxonomy" id="118510"/>
    <lineage>
        <taxon>Eukaryota</taxon>
        <taxon>Viridiplantae</taxon>
        <taxon>Streptophyta</taxon>
        <taxon>Embryophyta</taxon>
        <taxon>Tracheophyta</taxon>
        <taxon>Spermatophyta</taxon>
        <taxon>Magnoliopsida</taxon>
        <taxon>eudicotyledons</taxon>
        <taxon>Gunneridae</taxon>
        <taxon>Pentapetalae</taxon>
        <taxon>asterids</taxon>
        <taxon>campanulids</taxon>
        <taxon>Asterales</taxon>
        <taxon>Asteraceae</taxon>
        <taxon>Asteroideae</taxon>
        <taxon>Anthemideae</taxon>
        <taxon>Anthemidinae</taxon>
        <taxon>Tanacetum</taxon>
    </lineage>
</organism>
<dbReference type="PROSITE" id="PS50158">
    <property type="entry name" value="ZF_CCHC"/>
    <property type="match status" value="1"/>
</dbReference>
<comment type="caution">
    <text evidence="4">The sequence shown here is derived from an EMBL/GenBank/DDBJ whole genome shotgun (WGS) entry which is preliminary data.</text>
</comment>
<dbReference type="InterPro" id="IPR001878">
    <property type="entry name" value="Znf_CCHC"/>
</dbReference>
<keyword evidence="1" id="KW-0479">Metal-binding</keyword>
<protein>
    <recommendedName>
        <fullName evidence="3">CCHC-type domain-containing protein</fullName>
    </recommendedName>
</protein>
<dbReference type="SMART" id="SM00343">
    <property type="entry name" value="ZnF_C2HC"/>
    <property type="match status" value="1"/>
</dbReference>